<accession>A0A0X8FLQ2</accession>
<dbReference type="GO" id="GO:0005829">
    <property type="term" value="C:cytosol"/>
    <property type="evidence" value="ECO:0007669"/>
    <property type="project" value="TreeGrafter"/>
</dbReference>
<dbReference type="PANTHER" id="PTHR11735:SF11">
    <property type="entry name" value="TRNA THREONYLCARBAMOYLADENOSINE BIOSYNTHESIS PROTEIN TSAB"/>
    <property type="match status" value="1"/>
</dbReference>
<keyword evidence="2" id="KW-1185">Reference proteome</keyword>
<dbReference type="InterPro" id="IPR000905">
    <property type="entry name" value="Gcp-like_dom"/>
</dbReference>
<dbReference type="SUPFAM" id="SSF53067">
    <property type="entry name" value="Actin-like ATPase domain"/>
    <property type="match status" value="2"/>
</dbReference>
<dbReference type="GO" id="GO:0002949">
    <property type="term" value="P:tRNA threonylcarbamoyladenosine modification"/>
    <property type="evidence" value="ECO:0007669"/>
    <property type="project" value="InterPro"/>
</dbReference>
<evidence type="ECO:0000313" key="2">
    <source>
        <dbReference type="Proteomes" id="UP000062260"/>
    </source>
</evidence>
<name>A0A0X8FLQ2_9LACT</name>
<dbReference type="InterPro" id="IPR022496">
    <property type="entry name" value="T6A_TsaB"/>
</dbReference>
<dbReference type="Pfam" id="PF00814">
    <property type="entry name" value="TsaD"/>
    <property type="match status" value="1"/>
</dbReference>
<dbReference type="EMBL" id="CP014163">
    <property type="protein sequence ID" value="AMB99394.1"/>
    <property type="molecule type" value="Genomic_DNA"/>
</dbReference>
<sequence>MLTLAIDSSGQSLSLALFEADQVVSEFMTNTRIQHSKQLLPLLDLMCETVNVKPQEIDQILVVRGPGSYTGLRIGVTVAKMLACTLAKPLYSLSSLQALAGQVTDPINSLIVPFFNARRQTVYAAAYAKQADGQLDEVVAAGHYQMTDFLQKLSTLAVKPHFISPDYANFADLITQNFTEASYSVQKPAFSLISTARLAELTWQAEDPHTFTPQYYKLAEAEENWQADHPDLAQQAGADFVERTD</sequence>
<reference evidence="2" key="2">
    <citation type="submission" date="2016-01" db="EMBL/GenBank/DDBJ databases">
        <title>Six Aerococcus type strain genome sequencing and assembly using PacBio and Illumina Hiseq.</title>
        <authorList>
            <person name="Carkaci D."/>
            <person name="Dargis R."/>
            <person name="Nielsen X.C."/>
            <person name="Skovgaard O."/>
            <person name="Fuursted K."/>
            <person name="Christensen J.J."/>
        </authorList>
    </citation>
    <scope>NUCLEOTIDE SEQUENCE [LARGE SCALE GENOMIC DNA]</scope>
    <source>
        <strain evidence="2">CCUG42038B</strain>
    </source>
</reference>
<protein>
    <submittedName>
        <fullName evidence="1">Uncharacterized protein</fullName>
    </submittedName>
</protein>
<dbReference type="PANTHER" id="PTHR11735">
    <property type="entry name" value="TRNA N6-ADENOSINE THREONYLCARBAMOYLTRANSFERASE"/>
    <property type="match status" value="1"/>
</dbReference>
<gene>
    <name evidence="1" type="ORF">AWM75_05030</name>
</gene>
<dbReference type="InterPro" id="IPR043129">
    <property type="entry name" value="ATPase_NBD"/>
</dbReference>
<dbReference type="KEGG" id="auh:AWM75_05030"/>
<dbReference type="STRING" id="128944.AWM75_05030"/>
<dbReference type="Gene3D" id="3.30.420.40">
    <property type="match status" value="2"/>
</dbReference>
<dbReference type="NCBIfam" id="TIGR03725">
    <property type="entry name" value="T6A_YeaZ"/>
    <property type="match status" value="1"/>
</dbReference>
<dbReference type="AlphaFoldDB" id="A0A0X8FLQ2"/>
<evidence type="ECO:0000313" key="1">
    <source>
        <dbReference type="EMBL" id="AMB99394.1"/>
    </source>
</evidence>
<proteinExistence type="predicted"/>
<organism evidence="1 2">
    <name type="scientific">Aerococcus urinaehominis</name>
    <dbReference type="NCBI Taxonomy" id="128944"/>
    <lineage>
        <taxon>Bacteria</taxon>
        <taxon>Bacillati</taxon>
        <taxon>Bacillota</taxon>
        <taxon>Bacilli</taxon>
        <taxon>Lactobacillales</taxon>
        <taxon>Aerococcaceae</taxon>
        <taxon>Aerococcus</taxon>
    </lineage>
</organism>
<dbReference type="OrthoDB" id="9784166at2"/>
<dbReference type="Proteomes" id="UP000062260">
    <property type="component" value="Chromosome"/>
</dbReference>
<reference evidence="1 2" key="1">
    <citation type="journal article" date="2016" name="Genome Announc.">
        <title>Complete Genome Sequences of Aerococcus christensenii CCUG 28831T, Aerococcus sanguinicola CCUG 43001T, Aerococcus urinae CCUG 36881T, Aerococcus urinaeequi CCUG 28094T, Aerococcus urinaehominis CCUG 42038 BT, and Aerococcus viridans CCUG 4311T.</title>
        <authorList>
            <person name="Carkaci D."/>
            <person name="Dargis R."/>
            <person name="Nielsen X.C."/>
            <person name="Skovgaard O."/>
            <person name="Fuursted K."/>
            <person name="Christensen J.J."/>
        </authorList>
    </citation>
    <scope>NUCLEOTIDE SEQUENCE [LARGE SCALE GENOMIC DNA]</scope>
    <source>
        <strain evidence="1 2">CCUG42038B</strain>
    </source>
</reference>
<dbReference type="RefSeq" id="WP_067979046.1">
    <property type="nucleotide sequence ID" value="NZ_CP014163.1"/>
</dbReference>